<dbReference type="InParanoid" id="T0RW34"/>
<dbReference type="OrthoDB" id="276515at2759"/>
<dbReference type="RefSeq" id="XP_008611913.1">
    <property type="nucleotide sequence ID" value="XM_008613691.1"/>
</dbReference>
<dbReference type="InterPro" id="IPR036691">
    <property type="entry name" value="Endo/exonu/phosph_ase_sf"/>
</dbReference>
<evidence type="ECO:0000313" key="2">
    <source>
        <dbReference type="EMBL" id="EQC34507.1"/>
    </source>
</evidence>
<dbReference type="STRING" id="1156394.T0RW34"/>
<evidence type="ECO:0000313" key="3">
    <source>
        <dbReference type="Proteomes" id="UP000030762"/>
    </source>
</evidence>
<dbReference type="InterPro" id="IPR005135">
    <property type="entry name" value="Endo/exonuclease/phosphatase"/>
</dbReference>
<dbReference type="PANTHER" id="PTHR12121:SF68">
    <property type="entry name" value="CARBON CATABOLITE REPRESSOR PROTEIN 4 HOMOLOG 4-RELATED"/>
    <property type="match status" value="1"/>
</dbReference>
<protein>
    <recommendedName>
        <fullName evidence="1">Endonuclease/exonuclease/phosphatase domain-containing protein</fullName>
    </recommendedName>
</protein>
<dbReference type="AlphaFoldDB" id="T0RW34"/>
<feature type="domain" description="Endonuclease/exonuclease/phosphatase" evidence="1">
    <location>
        <begin position="45"/>
        <end position="344"/>
    </location>
</feature>
<dbReference type="GeneID" id="19948562"/>
<dbReference type="FunCoup" id="T0RW34">
    <property type="interactions" value="312"/>
</dbReference>
<sequence length="354" mass="40670">MLQRRSLRHVLAGTRAMTTKLVPLPFAGGAAKPAFSVVQLNILASNLASPSHFPYVQPALLAWETRKNILLDQLHGLDADIVCLEECSDYWTFFRPAMARLGYESAWVKRPSTHRSTWSGEKKMDGCGIFFRNDRYELRECESFNFHDEHDRVALLVLLQERSDDNRGDMLLVGCTHLWWNSRKVDHQMKQLRELDNEVRALKTSLELKYQHLLHAPLPFVLCGDFNNSQSSPLYAYMRDVFLQPLAKMRSAYASYRALPETPDAPDDDCNEPPHTTVNYRRCWAIDYIWYSEETIKAQAILPIPTEAELREEDGPDGWHAIAQVDPTLRNYNGIPNSKHGSDHVPIMAQFTLR</sequence>
<dbReference type="Pfam" id="PF03372">
    <property type="entry name" value="Exo_endo_phos"/>
    <property type="match status" value="1"/>
</dbReference>
<dbReference type="Gene3D" id="3.60.10.10">
    <property type="entry name" value="Endonuclease/exonuclease/phosphatase"/>
    <property type="match status" value="1"/>
</dbReference>
<dbReference type="eggNOG" id="KOG0620">
    <property type="taxonomic scope" value="Eukaryota"/>
</dbReference>
<accession>T0RW34</accession>
<dbReference type="EMBL" id="JH767154">
    <property type="protein sequence ID" value="EQC34507.1"/>
    <property type="molecule type" value="Genomic_DNA"/>
</dbReference>
<dbReference type="PANTHER" id="PTHR12121">
    <property type="entry name" value="CARBON CATABOLITE REPRESSOR PROTEIN 4"/>
    <property type="match status" value="1"/>
</dbReference>
<name>T0RW34_SAPDV</name>
<evidence type="ECO:0000259" key="1">
    <source>
        <dbReference type="Pfam" id="PF03372"/>
    </source>
</evidence>
<proteinExistence type="predicted"/>
<reference evidence="2 3" key="1">
    <citation type="submission" date="2012-04" db="EMBL/GenBank/DDBJ databases">
        <title>The Genome Sequence of Saprolegnia declina VS20.</title>
        <authorList>
            <consortium name="The Broad Institute Genome Sequencing Platform"/>
            <person name="Russ C."/>
            <person name="Nusbaum C."/>
            <person name="Tyler B."/>
            <person name="van West P."/>
            <person name="Dieguez-Uribeondo J."/>
            <person name="de Bruijn I."/>
            <person name="Tripathy S."/>
            <person name="Jiang R."/>
            <person name="Young S.K."/>
            <person name="Zeng Q."/>
            <person name="Gargeya S."/>
            <person name="Fitzgerald M."/>
            <person name="Haas B."/>
            <person name="Abouelleil A."/>
            <person name="Alvarado L."/>
            <person name="Arachchi H.M."/>
            <person name="Berlin A."/>
            <person name="Chapman S.B."/>
            <person name="Goldberg J."/>
            <person name="Griggs A."/>
            <person name="Gujja S."/>
            <person name="Hansen M."/>
            <person name="Howarth C."/>
            <person name="Imamovic A."/>
            <person name="Larimer J."/>
            <person name="McCowen C."/>
            <person name="Montmayeur A."/>
            <person name="Murphy C."/>
            <person name="Neiman D."/>
            <person name="Pearson M."/>
            <person name="Priest M."/>
            <person name="Roberts A."/>
            <person name="Saif S."/>
            <person name="Shea T."/>
            <person name="Sisk P."/>
            <person name="Sykes S."/>
            <person name="Wortman J."/>
            <person name="Nusbaum C."/>
            <person name="Birren B."/>
        </authorList>
    </citation>
    <scope>NUCLEOTIDE SEQUENCE [LARGE SCALE GENOMIC DNA]</scope>
    <source>
        <strain evidence="2 3">VS20</strain>
    </source>
</reference>
<keyword evidence="3" id="KW-1185">Reference proteome</keyword>
<gene>
    <name evidence="2" type="ORF">SDRG_07835</name>
</gene>
<dbReference type="Proteomes" id="UP000030762">
    <property type="component" value="Unassembled WGS sequence"/>
</dbReference>
<organism evidence="2 3">
    <name type="scientific">Saprolegnia diclina (strain VS20)</name>
    <dbReference type="NCBI Taxonomy" id="1156394"/>
    <lineage>
        <taxon>Eukaryota</taxon>
        <taxon>Sar</taxon>
        <taxon>Stramenopiles</taxon>
        <taxon>Oomycota</taxon>
        <taxon>Saprolegniomycetes</taxon>
        <taxon>Saprolegniales</taxon>
        <taxon>Saprolegniaceae</taxon>
        <taxon>Saprolegnia</taxon>
    </lineage>
</organism>
<dbReference type="GO" id="GO:0000175">
    <property type="term" value="F:3'-5'-RNA exonuclease activity"/>
    <property type="evidence" value="ECO:0007669"/>
    <property type="project" value="TreeGrafter"/>
</dbReference>
<dbReference type="InterPro" id="IPR050410">
    <property type="entry name" value="CCR4/nocturin_mRNA_transcr"/>
</dbReference>
<dbReference type="VEuPathDB" id="FungiDB:SDRG_07835"/>
<dbReference type="SUPFAM" id="SSF56219">
    <property type="entry name" value="DNase I-like"/>
    <property type="match status" value="1"/>
</dbReference>
<dbReference type="OMA" id="CTHLWWN"/>